<dbReference type="Pfam" id="PF12697">
    <property type="entry name" value="Abhydrolase_6"/>
    <property type="match status" value="1"/>
</dbReference>
<dbReference type="GO" id="GO:0055088">
    <property type="term" value="P:lipid homeostasis"/>
    <property type="evidence" value="ECO:0007669"/>
    <property type="project" value="TreeGrafter"/>
</dbReference>
<dbReference type="SUPFAM" id="SSF53474">
    <property type="entry name" value="alpha/beta-Hydrolases"/>
    <property type="match status" value="1"/>
</dbReference>
<proteinExistence type="inferred from homology"/>
<comment type="similarity">
    <text evidence="1">Belongs to the peptidase S33 family. ABHD4/ABHD5 subfamily.</text>
</comment>
<dbReference type="EMBL" id="NKUJ01000005">
    <property type="protein sequence ID" value="RMJ19710.1"/>
    <property type="molecule type" value="Genomic_DNA"/>
</dbReference>
<dbReference type="Gene3D" id="3.40.50.1820">
    <property type="entry name" value="alpha/beta hydrolase"/>
    <property type="match status" value="1"/>
</dbReference>
<protein>
    <recommendedName>
        <fullName evidence="2">AB hydrolase-1 domain-containing protein</fullName>
    </recommendedName>
</protein>
<dbReference type="GO" id="GO:0004623">
    <property type="term" value="F:phospholipase A2 activity"/>
    <property type="evidence" value="ECO:0007669"/>
    <property type="project" value="TreeGrafter"/>
</dbReference>
<dbReference type="InterPro" id="IPR000073">
    <property type="entry name" value="AB_hydrolase_1"/>
</dbReference>
<gene>
    <name evidence="3" type="ORF">CDV36_000575</name>
</gene>
<dbReference type="PANTHER" id="PTHR42886">
    <property type="entry name" value="RE40534P-RELATED"/>
    <property type="match status" value="1"/>
</dbReference>
<dbReference type="AlphaFoldDB" id="A0A3M2SQ71"/>
<name>A0A3M2SQ71_9HYPO</name>
<feature type="domain" description="AB hydrolase-1" evidence="2">
    <location>
        <begin position="57"/>
        <end position="307"/>
    </location>
</feature>
<sequence>MFNFHLSYQWLHFRRPTGPPAPIPEGLERLWVDTPEGRLELLSNTPSIVQEGRGPPIVFCHGGMGGAWVWIEYLQYFAACGIQCYAVSLRGHGESWHPSYLQMVFATPRSALAEDLVAAIEWVQVHEESEVILAGHSSGGGLSQGILGDGLVKVKALALLGAVPAYGSIGVYMNWWKLDPWFTIRLMFHGWHSNSPLSHPKLTQRAFFGDRFPLSSVIPFQRRMNRYESYLWPFSMMQPFARASSILRQIRNDGSSGEKVLVMAGTQDKLMTPPVTEETAEFYRAAAGEKREGVRVAFVDGAGHHLQNDVQWKEGAGKLFQFYKGIESPISD</sequence>
<dbReference type="GO" id="GO:0006654">
    <property type="term" value="P:phosphatidic acid biosynthetic process"/>
    <property type="evidence" value="ECO:0007669"/>
    <property type="project" value="TreeGrafter"/>
</dbReference>
<dbReference type="Proteomes" id="UP000277212">
    <property type="component" value="Unassembled WGS sequence"/>
</dbReference>
<evidence type="ECO:0000259" key="2">
    <source>
        <dbReference type="Pfam" id="PF12697"/>
    </source>
</evidence>
<evidence type="ECO:0000256" key="1">
    <source>
        <dbReference type="ARBA" id="ARBA00038097"/>
    </source>
</evidence>
<dbReference type="GO" id="GO:0035965">
    <property type="term" value="P:cardiolipin acyl-chain remodeling"/>
    <property type="evidence" value="ECO:0007669"/>
    <property type="project" value="TreeGrafter"/>
</dbReference>
<dbReference type="GO" id="GO:0042171">
    <property type="term" value="F:lysophosphatidic acid acyltransferase activity"/>
    <property type="evidence" value="ECO:0007669"/>
    <property type="project" value="TreeGrafter"/>
</dbReference>
<comment type="caution">
    <text evidence="3">The sequence shown here is derived from an EMBL/GenBank/DDBJ whole genome shotgun (WGS) entry which is preliminary data.</text>
</comment>
<evidence type="ECO:0000313" key="4">
    <source>
        <dbReference type="Proteomes" id="UP000277212"/>
    </source>
</evidence>
<reference evidence="3 4" key="1">
    <citation type="submission" date="2017-06" db="EMBL/GenBank/DDBJ databases">
        <title>Comparative genomic analysis of Ambrosia Fusariam Clade fungi.</title>
        <authorList>
            <person name="Stajich J.E."/>
            <person name="Carrillo J."/>
            <person name="Kijimoto T."/>
            <person name="Eskalen A."/>
            <person name="O'Donnell K."/>
            <person name="Kasson M."/>
        </authorList>
    </citation>
    <scope>NUCLEOTIDE SEQUENCE [LARGE SCALE GENOMIC DNA]</scope>
    <source>
        <strain evidence="3">UCR3666</strain>
    </source>
</reference>
<evidence type="ECO:0000313" key="3">
    <source>
        <dbReference type="EMBL" id="RMJ19710.1"/>
    </source>
</evidence>
<keyword evidence="4" id="KW-1185">Reference proteome</keyword>
<dbReference type="OrthoDB" id="8119704at2759"/>
<organism evidence="3 4">
    <name type="scientific">Fusarium kuroshium</name>
    <dbReference type="NCBI Taxonomy" id="2010991"/>
    <lineage>
        <taxon>Eukaryota</taxon>
        <taxon>Fungi</taxon>
        <taxon>Dikarya</taxon>
        <taxon>Ascomycota</taxon>
        <taxon>Pezizomycotina</taxon>
        <taxon>Sordariomycetes</taxon>
        <taxon>Hypocreomycetidae</taxon>
        <taxon>Hypocreales</taxon>
        <taxon>Nectriaceae</taxon>
        <taxon>Fusarium</taxon>
        <taxon>Fusarium solani species complex</taxon>
    </lineage>
</organism>
<dbReference type="PANTHER" id="PTHR42886:SF29">
    <property type="entry name" value="PUMMELIG, ISOFORM A"/>
    <property type="match status" value="1"/>
</dbReference>
<accession>A0A3M2SQ71</accession>
<dbReference type="GO" id="GO:0005743">
    <property type="term" value="C:mitochondrial inner membrane"/>
    <property type="evidence" value="ECO:0007669"/>
    <property type="project" value="TreeGrafter"/>
</dbReference>
<dbReference type="STRING" id="2010991.A0A3M2SQ71"/>
<dbReference type="InterPro" id="IPR029058">
    <property type="entry name" value="AB_hydrolase_fold"/>
</dbReference>